<dbReference type="Proteomes" id="UP000000752">
    <property type="component" value="Chromosome"/>
</dbReference>
<reference evidence="4 5" key="1">
    <citation type="journal article" date="1998" name="DNA Res.">
        <title>Complete sequence and gene organization of the genome of a hyper-thermophilic archaebacterium, Pyrococcus horikoshii OT3.</title>
        <authorList>
            <person name="Kawarabayasi Y."/>
            <person name="Sawada M."/>
            <person name="Horikawa H."/>
            <person name="Haikawa Y."/>
            <person name="Hino Y."/>
            <person name="Yamamoto S."/>
            <person name="Sekine M."/>
            <person name="Baba S."/>
            <person name="Kosugi H."/>
            <person name="Hosoyama A."/>
            <person name="Nagai Y."/>
            <person name="Sakai M."/>
            <person name="Ogura K."/>
            <person name="Otuka R."/>
            <person name="Nakazawa H."/>
            <person name="Takamiya M."/>
            <person name="Ohfuku Y."/>
            <person name="Funahashi T."/>
            <person name="Tanaka T."/>
            <person name="Kudoh Y."/>
            <person name="Yamazaki J."/>
            <person name="Kushida N."/>
            <person name="Oguchi A."/>
            <person name="Aoki K."/>
            <person name="Nakamura Y."/>
            <person name="Robb T.F."/>
            <person name="Horikoshi K."/>
            <person name="Masuchi Y."/>
            <person name="Shizuya H."/>
            <person name="Kikuchi H."/>
        </authorList>
    </citation>
    <scope>NUCLEOTIDE SEQUENCE [LARGE SCALE GENOMIC DNA]</scope>
    <source>
        <strain evidence="5">ATCC 700860 / DSM 12428 / JCM 9974 / NBRC 100139 / OT-3</strain>
    </source>
</reference>
<organism evidence="4 5">
    <name type="scientific">Pyrococcus horikoshii (strain ATCC 700860 / DSM 12428 / JCM 9974 / NBRC 100139 / OT-3)</name>
    <dbReference type="NCBI Taxonomy" id="70601"/>
    <lineage>
        <taxon>Archaea</taxon>
        <taxon>Methanobacteriati</taxon>
        <taxon>Methanobacteriota</taxon>
        <taxon>Thermococci</taxon>
        <taxon>Thermococcales</taxon>
        <taxon>Thermococcaceae</taxon>
        <taxon>Pyrococcus</taxon>
    </lineage>
</organism>
<evidence type="ECO:0000259" key="3">
    <source>
        <dbReference type="Pfam" id="PF03008"/>
    </source>
</evidence>
<dbReference type="Pfam" id="PF01022">
    <property type="entry name" value="HTH_5"/>
    <property type="match status" value="1"/>
</dbReference>
<dbReference type="InterPro" id="IPR036390">
    <property type="entry name" value="WH_DNA-bd_sf"/>
</dbReference>
<dbReference type="PIR" id="C71089">
    <property type="entry name" value="C71089"/>
</dbReference>
<dbReference type="Gene3D" id="3.40.50.300">
    <property type="entry name" value="P-loop containing nucleotide triphosphate hydrolases"/>
    <property type="match status" value="1"/>
</dbReference>
<dbReference type="InterPro" id="IPR011991">
    <property type="entry name" value="ArsR-like_HTH"/>
</dbReference>
<dbReference type="Pfam" id="PF03008">
    <property type="entry name" value="DUF234"/>
    <property type="match status" value="1"/>
</dbReference>
<keyword evidence="5" id="KW-1185">Reference proteome</keyword>
<dbReference type="GO" id="GO:0005524">
    <property type="term" value="F:ATP binding"/>
    <property type="evidence" value="ECO:0007669"/>
    <property type="project" value="InterPro"/>
</dbReference>
<feature type="domain" description="ATPase" evidence="2">
    <location>
        <begin position="11"/>
        <end position="214"/>
    </location>
</feature>
<dbReference type="KEGG" id="pho:PH0976"/>
<dbReference type="InterPro" id="IPR027417">
    <property type="entry name" value="P-loop_NTPase"/>
</dbReference>
<dbReference type="CDD" id="cd00090">
    <property type="entry name" value="HTH_ARSR"/>
    <property type="match status" value="1"/>
</dbReference>
<dbReference type="AlphaFoldDB" id="O58704"/>
<dbReference type="DNASU" id="1443301"/>
<dbReference type="PANTHER" id="PTHR34704:SF1">
    <property type="entry name" value="ATPASE"/>
    <property type="match status" value="1"/>
</dbReference>
<dbReference type="InterPro" id="IPR036388">
    <property type="entry name" value="WH-like_DNA-bd_sf"/>
</dbReference>
<dbReference type="SUPFAM" id="SSF46785">
    <property type="entry name" value="Winged helix' DNA-binding domain"/>
    <property type="match status" value="1"/>
</dbReference>
<dbReference type="eggNOG" id="arCOG03166">
    <property type="taxonomic scope" value="Archaea"/>
</dbReference>
<feature type="domain" description="HTH arsR-type" evidence="1">
    <location>
        <begin position="256"/>
        <end position="295"/>
    </location>
</feature>
<dbReference type="PANTHER" id="PTHR34704">
    <property type="entry name" value="ATPASE"/>
    <property type="match status" value="1"/>
</dbReference>
<evidence type="ECO:0000313" key="5">
    <source>
        <dbReference type="Proteomes" id="UP000000752"/>
    </source>
</evidence>
<dbReference type="InterPro" id="IPR011579">
    <property type="entry name" value="ATPase_dom"/>
</dbReference>
<dbReference type="Pfam" id="PF01637">
    <property type="entry name" value="ATPase_2"/>
    <property type="match status" value="1"/>
</dbReference>
<dbReference type="InterPro" id="IPR004256">
    <property type="entry name" value="DUF234"/>
</dbReference>
<sequence>MSIILMSIQKFVDRERELAFLEERYASGNAELLIIYGRRRIGKTELLLHFARNKEHVYFLASEKPYRDNLRELQRMMGDFLGDRLFSRVEFSDIDELLIEFSKRVQGRRVVLIIDEFPYLIEHYKPVLSLIQRAWDMELSKSDLMLILCGSSVSSMETEVLGYKSPLYGRRTGQWKVGELPFWSLREFFPSYSTEELVKVYGVLGGIPAYLLQFNPEKNFDENVVEKVLSKGAFLYEEAEILLKEEMREPANYFIILQAIASGRSRFGEIVNATGLDKSLVSKYLNVLEKLGMVEREVPVTASRKEALKRGRYSITDNYLAFWFRYVLPNKSYLEAGLGKEIWERSKEDFKEYMGGVFERLLRKPEVFTKLTDFRFSRVGRWWYKNEEIDLVALNEREKKVLFIEVKWKDLSKREARGILKDLERKAKLVELDNWEKYYGLVTKSLEGKEKLREESYLVWDLKDFEDPKRS</sequence>
<name>O58704_PYRHO</name>
<dbReference type="EMBL" id="BA000001">
    <property type="protein sequence ID" value="BAA30073.1"/>
    <property type="molecule type" value="Genomic_DNA"/>
</dbReference>
<proteinExistence type="predicted"/>
<dbReference type="EnsemblBacteria" id="BAA30073">
    <property type="protein sequence ID" value="BAA30073"/>
    <property type="gene ID" value="BAA30073"/>
</dbReference>
<evidence type="ECO:0000259" key="1">
    <source>
        <dbReference type="Pfam" id="PF01022"/>
    </source>
</evidence>
<dbReference type="Gene3D" id="1.10.10.10">
    <property type="entry name" value="Winged helix-like DNA-binding domain superfamily/Winged helix DNA-binding domain"/>
    <property type="match status" value="1"/>
</dbReference>
<dbReference type="SUPFAM" id="SSF52540">
    <property type="entry name" value="P-loop containing nucleoside triphosphate hydrolases"/>
    <property type="match status" value="1"/>
</dbReference>
<gene>
    <name evidence="4" type="ordered locus">PH0976</name>
</gene>
<evidence type="ECO:0000259" key="2">
    <source>
        <dbReference type="Pfam" id="PF01637"/>
    </source>
</evidence>
<feature type="domain" description="DUF234" evidence="3">
    <location>
        <begin position="323"/>
        <end position="419"/>
    </location>
</feature>
<dbReference type="InterPro" id="IPR001845">
    <property type="entry name" value="HTH_ArsR_DNA-bd_dom"/>
</dbReference>
<accession>O58704</accession>
<dbReference type="STRING" id="70601.gene:9377931"/>
<protein>
    <submittedName>
        <fullName evidence="4">Uncharacterized protein</fullName>
    </submittedName>
</protein>
<dbReference type="GO" id="GO:0003700">
    <property type="term" value="F:DNA-binding transcription factor activity"/>
    <property type="evidence" value="ECO:0007669"/>
    <property type="project" value="InterPro"/>
</dbReference>
<evidence type="ECO:0000313" key="4">
    <source>
        <dbReference type="EMBL" id="BAA30073.1"/>
    </source>
</evidence>